<dbReference type="PANTHER" id="PTHR42781:SF6">
    <property type="entry name" value="SPERMIDINE_PUTRESCINE IMPORT ATP-BINDING PROTEIN POTA"/>
    <property type="match status" value="1"/>
</dbReference>
<comment type="similarity">
    <text evidence="7">Belongs to the ABC transporter superfamily. Spermidine/putrescine importer (TC 3.A.1.11.1) family.</text>
</comment>
<keyword evidence="6 7" id="KW-0472">Membrane</keyword>
<dbReference type="InterPro" id="IPR003439">
    <property type="entry name" value="ABC_transporter-like_ATP-bd"/>
</dbReference>
<evidence type="ECO:0000259" key="8">
    <source>
        <dbReference type="PROSITE" id="PS50893"/>
    </source>
</evidence>
<evidence type="ECO:0000256" key="5">
    <source>
        <dbReference type="ARBA" id="ARBA00022967"/>
    </source>
</evidence>
<dbReference type="SMART" id="SM00382">
    <property type="entry name" value="AAA"/>
    <property type="match status" value="1"/>
</dbReference>
<dbReference type="PANTHER" id="PTHR42781">
    <property type="entry name" value="SPERMIDINE/PUTRESCINE IMPORT ATP-BINDING PROTEIN POTA"/>
    <property type="match status" value="1"/>
</dbReference>
<organism evidence="9 10">
    <name type="scientific">Roseomonas elaeocarpi</name>
    <dbReference type="NCBI Taxonomy" id="907779"/>
    <lineage>
        <taxon>Bacteria</taxon>
        <taxon>Pseudomonadati</taxon>
        <taxon>Pseudomonadota</taxon>
        <taxon>Alphaproteobacteria</taxon>
        <taxon>Acetobacterales</taxon>
        <taxon>Roseomonadaceae</taxon>
        <taxon>Roseomonas</taxon>
    </lineage>
</organism>
<comment type="subunit">
    <text evidence="7">The complex is composed of two ATP-binding proteins (PotA), two transmembrane proteins (PotB and PotC) and a solute-binding protein (PotD).</text>
</comment>
<keyword evidence="2 7" id="KW-1003">Cell membrane</keyword>
<keyword evidence="4 7" id="KW-0067">ATP-binding</keyword>
<dbReference type="SUPFAM" id="SSF52540">
    <property type="entry name" value="P-loop containing nucleoside triphosphate hydrolases"/>
    <property type="match status" value="1"/>
</dbReference>
<dbReference type="Pfam" id="PF08402">
    <property type="entry name" value="TOBE_2"/>
    <property type="match status" value="1"/>
</dbReference>
<dbReference type="InterPro" id="IPR008995">
    <property type="entry name" value="Mo/tungstate-bd_C_term_dom"/>
</dbReference>
<gene>
    <name evidence="7" type="primary">potA</name>
    <name evidence="9" type="ORF">ACFFGY_09470</name>
</gene>
<dbReference type="InterPro" id="IPR027417">
    <property type="entry name" value="P-loop_NTPase"/>
</dbReference>
<dbReference type="PROSITE" id="PS00211">
    <property type="entry name" value="ABC_TRANSPORTER_1"/>
    <property type="match status" value="1"/>
</dbReference>
<dbReference type="GO" id="GO:0005524">
    <property type="term" value="F:ATP binding"/>
    <property type="evidence" value="ECO:0007669"/>
    <property type="project" value="UniProtKB-KW"/>
</dbReference>
<feature type="domain" description="ABC transporter" evidence="8">
    <location>
        <begin position="6"/>
        <end position="237"/>
    </location>
</feature>
<dbReference type="Pfam" id="PF00005">
    <property type="entry name" value="ABC_tran"/>
    <property type="match status" value="1"/>
</dbReference>
<evidence type="ECO:0000256" key="7">
    <source>
        <dbReference type="RuleBase" id="RU364083"/>
    </source>
</evidence>
<evidence type="ECO:0000256" key="3">
    <source>
        <dbReference type="ARBA" id="ARBA00022741"/>
    </source>
</evidence>
<dbReference type="InterPro" id="IPR003593">
    <property type="entry name" value="AAA+_ATPase"/>
</dbReference>
<accession>A0ABV6JT02</accession>
<dbReference type="Gene3D" id="3.40.50.300">
    <property type="entry name" value="P-loop containing nucleotide triphosphate hydrolases"/>
    <property type="match status" value="1"/>
</dbReference>
<keyword evidence="5 7" id="KW-1278">Translocase</keyword>
<proteinExistence type="inferred from homology"/>
<dbReference type="RefSeq" id="WP_377044227.1">
    <property type="nucleotide sequence ID" value="NZ_JBHLUN010000006.1"/>
</dbReference>
<name>A0ABV6JT02_9PROT</name>
<dbReference type="PROSITE" id="PS50893">
    <property type="entry name" value="ABC_TRANSPORTER_2"/>
    <property type="match status" value="1"/>
</dbReference>
<keyword evidence="10" id="KW-1185">Reference proteome</keyword>
<dbReference type="InterPro" id="IPR013611">
    <property type="entry name" value="Transp-assoc_OB_typ2"/>
</dbReference>
<keyword evidence="1 7" id="KW-0813">Transport</keyword>
<comment type="catalytic activity">
    <reaction evidence="7">
        <text>ATP + H2O + polyamine-[polyamine-binding protein]Side 1 = ADP + phosphate + polyamineSide 2 + [polyamine-binding protein]Side 1.</text>
        <dbReference type="EC" id="7.6.2.11"/>
    </reaction>
</comment>
<dbReference type="Proteomes" id="UP001589865">
    <property type="component" value="Unassembled WGS sequence"/>
</dbReference>
<reference evidence="9 10" key="1">
    <citation type="submission" date="2024-09" db="EMBL/GenBank/DDBJ databases">
        <authorList>
            <person name="Sun Q."/>
            <person name="Mori K."/>
        </authorList>
    </citation>
    <scope>NUCLEOTIDE SEQUENCE [LARGE SCALE GENOMIC DNA]</scope>
    <source>
        <strain evidence="9 10">TBRC 5777</strain>
    </source>
</reference>
<dbReference type="InterPro" id="IPR050093">
    <property type="entry name" value="ABC_SmlMolc_Importer"/>
</dbReference>
<dbReference type="EMBL" id="JBHLUN010000006">
    <property type="protein sequence ID" value="MFC0408475.1"/>
    <property type="molecule type" value="Genomic_DNA"/>
</dbReference>
<dbReference type="NCBIfam" id="TIGR01187">
    <property type="entry name" value="potA"/>
    <property type="match status" value="1"/>
</dbReference>
<evidence type="ECO:0000256" key="2">
    <source>
        <dbReference type="ARBA" id="ARBA00022475"/>
    </source>
</evidence>
<dbReference type="InterPro" id="IPR005893">
    <property type="entry name" value="PotA-like"/>
</dbReference>
<evidence type="ECO:0000256" key="1">
    <source>
        <dbReference type="ARBA" id="ARBA00022448"/>
    </source>
</evidence>
<keyword evidence="3 7" id="KW-0547">Nucleotide-binding</keyword>
<dbReference type="InterPro" id="IPR017871">
    <property type="entry name" value="ABC_transporter-like_CS"/>
</dbReference>
<dbReference type="EC" id="7.6.2.11" evidence="7"/>
<evidence type="ECO:0000313" key="9">
    <source>
        <dbReference type="EMBL" id="MFC0408475.1"/>
    </source>
</evidence>
<evidence type="ECO:0000256" key="4">
    <source>
        <dbReference type="ARBA" id="ARBA00022840"/>
    </source>
</evidence>
<dbReference type="SUPFAM" id="SSF50331">
    <property type="entry name" value="MOP-like"/>
    <property type="match status" value="1"/>
</dbReference>
<comment type="function">
    <text evidence="7">Part of the ABC transporter complex PotABCD involved in spermidine/putrescine import. Responsible for energy coupling to the transport system.</text>
</comment>
<comment type="caution">
    <text evidence="9">The sequence shown here is derived from an EMBL/GenBank/DDBJ whole genome shotgun (WGS) entry which is preliminary data.</text>
</comment>
<evidence type="ECO:0000256" key="6">
    <source>
        <dbReference type="ARBA" id="ARBA00023136"/>
    </source>
</evidence>
<dbReference type="Gene3D" id="2.40.50.100">
    <property type="match status" value="1"/>
</dbReference>
<evidence type="ECO:0000313" key="10">
    <source>
        <dbReference type="Proteomes" id="UP001589865"/>
    </source>
</evidence>
<sequence length="367" mass="39564">MTNDLVRFEGVEKRYDNGAPAVRDLNLAIQRGELLSLLGPSGSGKTTTLMMLAGFEQPSTGRILLEGRDLVAVAPHRRGIGVVFQSYALFPHMTVAENIAFPLEVRGIGRAEREARVRRALDTVHLPDLGERRPAQLSGGQQQRVALARALVFEPPIVLLDEPLGALDKALREEMQFEIRRLHRELGVTMMYVTHDQGEALTLSDRVAVFRGGRIRQLAAPRTLYERPADAFVAGFVGENNRLPGQVLRMELEEAEVRLDCGTVVLATAAVGVGPGSRCLVTIRPERVAVAALRAEEVGEGAVSARLEEAIFAGDHLRLRFSLGEGEANRSVVIAKRPAGAGLLPTPGGAAALAWSLGDAVAFPIEG</sequence>
<protein>
    <recommendedName>
        <fullName evidence="7">Spermidine/putrescine import ATP-binding protein PotA</fullName>
        <ecNumber evidence="7">7.6.2.11</ecNumber>
    </recommendedName>
</protein>